<dbReference type="GO" id="GO:0015031">
    <property type="term" value="P:protein transport"/>
    <property type="evidence" value="ECO:0007669"/>
    <property type="project" value="UniProtKB-KW"/>
</dbReference>
<keyword evidence="3 10" id="KW-0813">Transport</keyword>
<evidence type="ECO:0000313" key="12">
    <source>
        <dbReference type="EMBL" id="MBI5248474.1"/>
    </source>
</evidence>
<feature type="transmembrane region" description="Helical" evidence="11">
    <location>
        <begin position="21"/>
        <end position="39"/>
    </location>
</feature>
<dbReference type="Proteomes" id="UP000807825">
    <property type="component" value="Unassembled WGS sequence"/>
</dbReference>
<comment type="subcellular location">
    <subcellularLocation>
        <location evidence="1">Cell inner membrane</location>
        <topology evidence="1">Single-pass type II membrane protein</topology>
    </subcellularLocation>
    <subcellularLocation>
        <location evidence="10">Cell membrane</location>
        <topology evidence="10">Single-pass type II membrane protein</topology>
    </subcellularLocation>
</comment>
<dbReference type="GO" id="GO:0005886">
    <property type="term" value="C:plasma membrane"/>
    <property type="evidence" value="ECO:0007669"/>
    <property type="project" value="UniProtKB-SubCell"/>
</dbReference>
<evidence type="ECO:0000256" key="5">
    <source>
        <dbReference type="ARBA" id="ARBA00022519"/>
    </source>
</evidence>
<evidence type="ECO:0000313" key="13">
    <source>
        <dbReference type="Proteomes" id="UP000807825"/>
    </source>
</evidence>
<evidence type="ECO:0000256" key="7">
    <source>
        <dbReference type="ARBA" id="ARBA00022927"/>
    </source>
</evidence>
<keyword evidence="9 11" id="KW-0472">Membrane</keyword>
<dbReference type="GO" id="GO:0022857">
    <property type="term" value="F:transmembrane transporter activity"/>
    <property type="evidence" value="ECO:0007669"/>
    <property type="project" value="InterPro"/>
</dbReference>
<dbReference type="EMBL" id="JACRDE010000094">
    <property type="protein sequence ID" value="MBI5248474.1"/>
    <property type="molecule type" value="Genomic_DNA"/>
</dbReference>
<dbReference type="Gene3D" id="3.30.420.270">
    <property type="match status" value="1"/>
</dbReference>
<evidence type="ECO:0000256" key="4">
    <source>
        <dbReference type="ARBA" id="ARBA00022475"/>
    </source>
</evidence>
<evidence type="ECO:0000256" key="10">
    <source>
        <dbReference type="RuleBase" id="RU003879"/>
    </source>
</evidence>
<comment type="caution">
    <text evidence="12">The sequence shown here is derived from an EMBL/GenBank/DDBJ whole genome shotgun (WGS) entry which is preliminary data.</text>
</comment>
<keyword evidence="4" id="KW-1003">Cell membrane</keyword>
<evidence type="ECO:0000256" key="3">
    <source>
        <dbReference type="ARBA" id="ARBA00022448"/>
    </source>
</evidence>
<dbReference type="InterPro" id="IPR014168">
    <property type="entry name" value="Tol-Pal_TolR"/>
</dbReference>
<keyword evidence="5" id="KW-0997">Cell inner membrane</keyword>
<evidence type="ECO:0000256" key="6">
    <source>
        <dbReference type="ARBA" id="ARBA00022692"/>
    </source>
</evidence>
<sequence>MAFSTNSGNKTAMSEINVTPLVDVMLVLLIIFMVTAPMMQEGVSVDLPQAKGAPLVKEQHVEDIVISVSGPGNIFVNDVQVQEDKLAERIIEATKDRTSRDVYLRADKSVPYGVVVRIMGSLKSAGITNLGIITTAQEDSAKAK</sequence>
<organism evidence="12 13">
    <name type="scientific">Desulfomonile tiedjei</name>
    <dbReference type="NCBI Taxonomy" id="2358"/>
    <lineage>
        <taxon>Bacteria</taxon>
        <taxon>Pseudomonadati</taxon>
        <taxon>Thermodesulfobacteriota</taxon>
        <taxon>Desulfomonilia</taxon>
        <taxon>Desulfomonilales</taxon>
        <taxon>Desulfomonilaceae</taxon>
        <taxon>Desulfomonile</taxon>
    </lineage>
</organism>
<dbReference type="InterPro" id="IPR003400">
    <property type="entry name" value="ExbD"/>
</dbReference>
<gene>
    <name evidence="12" type="primary">tolR</name>
    <name evidence="12" type="ORF">HY912_03170</name>
</gene>
<dbReference type="PANTHER" id="PTHR30558:SF12">
    <property type="entry name" value="BIOPOLYMER TRANSPORT PROTEIN EXBD"/>
    <property type="match status" value="1"/>
</dbReference>
<reference evidence="12" key="1">
    <citation type="submission" date="2020-07" db="EMBL/GenBank/DDBJ databases">
        <title>Huge and variable diversity of episymbiotic CPR bacteria and DPANN archaea in groundwater ecosystems.</title>
        <authorList>
            <person name="He C.Y."/>
            <person name="Keren R."/>
            <person name="Whittaker M."/>
            <person name="Farag I.F."/>
            <person name="Doudna J."/>
            <person name="Cate J.H.D."/>
            <person name="Banfield J.F."/>
        </authorList>
    </citation>
    <scope>NUCLEOTIDE SEQUENCE</scope>
    <source>
        <strain evidence="12">NC_groundwater_1664_Pr3_B-0.1um_52_9</strain>
    </source>
</reference>
<name>A0A9D6Z268_9BACT</name>
<proteinExistence type="inferred from homology"/>
<accession>A0A9D6Z268</accession>
<comment type="similarity">
    <text evidence="2 10">Belongs to the ExbD/TolR family.</text>
</comment>
<keyword evidence="8 11" id="KW-1133">Transmembrane helix</keyword>
<protein>
    <submittedName>
        <fullName evidence="12">Protein TolR</fullName>
    </submittedName>
</protein>
<dbReference type="PANTHER" id="PTHR30558">
    <property type="entry name" value="EXBD MEMBRANE COMPONENT OF PMF-DRIVEN MACROMOLECULE IMPORT SYSTEM"/>
    <property type="match status" value="1"/>
</dbReference>
<evidence type="ECO:0000256" key="11">
    <source>
        <dbReference type="SAM" id="Phobius"/>
    </source>
</evidence>
<evidence type="ECO:0000256" key="2">
    <source>
        <dbReference type="ARBA" id="ARBA00005811"/>
    </source>
</evidence>
<dbReference type="AlphaFoldDB" id="A0A9D6Z268"/>
<evidence type="ECO:0000256" key="9">
    <source>
        <dbReference type="ARBA" id="ARBA00023136"/>
    </source>
</evidence>
<keyword evidence="7 10" id="KW-0653">Protein transport</keyword>
<dbReference type="NCBIfam" id="TIGR02801">
    <property type="entry name" value="tolR"/>
    <property type="match status" value="1"/>
</dbReference>
<dbReference type="Pfam" id="PF02472">
    <property type="entry name" value="ExbD"/>
    <property type="match status" value="1"/>
</dbReference>
<evidence type="ECO:0000256" key="1">
    <source>
        <dbReference type="ARBA" id="ARBA00004249"/>
    </source>
</evidence>
<keyword evidence="6 10" id="KW-0812">Transmembrane</keyword>
<evidence type="ECO:0000256" key="8">
    <source>
        <dbReference type="ARBA" id="ARBA00022989"/>
    </source>
</evidence>